<dbReference type="GO" id="GO:0047355">
    <property type="term" value="F:CDP-glycerol glycerophosphotransferase activity"/>
    <property type="evidence" value="ECO:0007669"/>
    <property type="project" value="InterPro"/>
</dbReference>
<dbReference type="STRING" id="587636.SAMN05216199_3583"/>
<sequence length="620" mass="67420">MHRLARTLRSDVGALVLYAATAALMVVAALLGGWSAGWGWVLGLALVANYVADARLFLVDERVVQWLNERQLASAQRAFLREASAVLGWAVIARPDAWVALLVVAGVGATHLTHAAYRVLSGRNQRLRRGRLGWANLDVDGRTSGPELLPPTLPQVATITGPRVALHVDVPLLLGLWVGWATGSAAPVLVGLALLLAGSAFVAYRVLERRRTIARLPSPAEDNAKLLAAVERLAPEVAVYFSGGQDTTYQLNVWLETVDRLHRPTVIILREFLHLEALLPTRTPILVLPRARDVEAMQVPSLKVALYPTTVNKNNHMIRLRGIRHVFINHGDGDKSVTYSPLHRVFDEIWVAGQAACDRYLRRGEGVRPEQLVTVGRPQLAHIQPRTGPASPTPERPLTVLYAPTWEGNFDGVDYSSVAPMGERIVDTLLRSELPVRVLFKAHPATGTRLPRAAAAREAIEQRLRSSGGRHQVVGTEPDSLYNAFNEADVLVADISSVVADFLASRKPYLVTNPRDTALADYHRDFPSTAGGAVIARDCADLAAALTDAVGPDVNRARREELATYFLGAPVADPVEHFADEVDRACERAQAALARSADHAQLLATDDAGAQPRTTEETAR</sequence>
<evidence type="ECO:0000256" key="1">
    <source>
        <dbReference type="SAM" id="Phobius"/>
    </source>
</evidence>
<gene>
    <name evidence="2" type="ORF">SAMN05216199_3583</name>
</gene>
<keyword evidence="1" id="KW-0472">Membrane</keyword>
<keyword evidence="1" id="KW-1133">Transmembrane helix</keyword>
<dbReference type="InterPro" id="IPR007554">
    <property type="entry name" value="Glycerophosphate_synth"/>
</dbReference>
<dbReference type="AlphaFoldDB" id="A0A1H9XBC1"/>
<reference evidence="3" key="1">
    <citation type="submission" date="2016-10" db="EMBL/GenBank/DDBJ databases">
        <authorList>
            <person name="Varghese N."/>
            <person name="Submissions S."/>
        </authorList>
    </citation>
    <scope>NUCLEOTIDE SEQUENCE [LARGE SCALE GENOMIC DNA]</scope>
    <source>
        <strain evidence="3">CGMCC 1.6963</strain>
    </source>
</reference>
<dbReference type="EMBL" id="FOHB01000007">
    <property type="protein sequence ID" value="SES43177.1"/>
    <property type="molecule type" value="Genomic_DNA"/>
</dbReference>
<accession>A0A1H9XBC1</accession>
<protein>
    <submittedName>
        <fullName evidence="2">CDP-Glycerol:Poly(Glycerophosphate) glycerophosphotransferase</fullName>
    </submittedName>
</protein>
<evidence type="ECO:0000313" key="2">
    <source>
        <dbReference type="EMBL" id="SES43177.1"/>
    </source>
</evidence>
<name>A0A1H9XBC1_9MICO</name>
<dbReference type="InterPro" id="IPR043148">
    <property type="entry name" value="TagF_C"/>
</dbReference>
<organism evidence="2 3">
    <name type="scientific">Pedococcus cremeus</name>
    <dbReference type="NCBI Taxonomy" id="587636"/>
    <lineage>
        <taxon>Bacteria</taxon>
        <taxon>Bacillati</taxon>
        <taxon>Actinomycetota</taxon>
        <taxon>Actinomycetes</taxon>
        <taxon>Micrococcales</taxon>
        <taxon>Intrasporangiaceae</taxon>
        <taxon>Pedococcus</taxon>
    </lineage>
</organism>
<keyword evidence="2" id="KW-0808">Transferase</keyword>
<keyword evidence="1" id="KW-0812">Transmembrane</keyword>
<dbReference type="OrthoDB" id="7806295at2"/>
<dbReference type="GO" id="GO:0016020">
    <property type="term" value="C:membrane"/>
    <property type="evidence" value="ECO:0007669"/>
    <property type="project" value="InterPro"/>
</dbReference>
<proteinExistence type="predicted"/>
<feature type="transmembrane region" description="Helical" evidence="1">
    <location>
        <begin position="12"/>
        <end position="31"/>
    </location>
</feature>
<dbReference type="Pfam" id="PF04464">
    <property type="entry name" value="Glyphos_transf"/>
    <property type="match status" value="1"/>
</dbReference>
<dbReference type="Proteomes" id="UP000199019">
    <property type="component" value="Unassembled WGS sequence"/>
</dbReference>
<dbReference type="SUPFAM" id="SSF53756">
    <property type="entry name" value="UDP-Glycosyltransferase/glycogen phosphorylase"/>
    <property type="match status" value="1"/>
</dbReference>
<evidence type="ECO:0000313" key="3">
    <source>
        <dbReference type="Proteomes" id="UP000199019"/>
    </source>
</evidence>
<keyword evidence="3" id="KW-1185">Reference proteome</keyword>
<dbReference type="RefSeq" id="WP_091761245.1">
    <property type="nucleotide sequence ID" value="NZ_FOHB01000007.1"/>
</dbReference>
<dbReference type="Gene3D" id="3.40.50.12580">
    <property type="match status" value="1"/>
</dbReference>
<feature type="transmembrane region" description="Helical" evidence="1">
    <location>
        <begin position="99"/>
        <end position="120"/>
    </location>
</feature>